<feature type="transmembrane region" description="Helical" evidence="8">
    <location>
        <begin position="114"/>
        <end position="138"/>
    </location>
</feature>
<evidence type="ECO:0000256" key="1">
    <source>
        <dbReference type="ARBA" id="ARBA00004651"/>
    </source>
</evidence>
<keyword evidence="4 8" id="KW-0812">Transmembrane</keyword>
<dbReference type="PANTHER" id="PTHR33567:SF3">
    <property type="entry name" value="CHROMATE ION TRANSPORTER (EUROFUNG)"/>
    <property type="match status" value="1"/>
</dbReference>
<feature type="transmembrane region" description="Helical" evidence="8">
    <location>
        <begin position="278"/>
        <end position="298"/>
    </location>
</feature>
<keyword evidence="5 8" id="KW-1133">Transmembrane helix</keyword>
<dbReference type="Pfam" id="PF02417">
    <property type="entry name" value="Chromate_transp"/>
    <property type="match status" value="2"/>
</dbReference>
<dbReference type="OMA" id="VWGMART"/>
<feature type="transmembrane region" description="Helical" evidence="8">
    <location>
        <begin position="12"/>
        <end position="34"/>
    </location>
</feature>
<dbReference type="GeneID" id="63784601"/>
<accession>A0A1Y2F3U9</accession>
<feature type="transmembrane region" description="Helical" evidence="8">
    <location>
        <begin position="476"/>
        <end position="494"/>
    </location>
</feature>
<comment type="subcellular location">
    <subcellularLocation>
        <location evidence="1">Cell membrane</location>
        <topology evidence="1">Multi-pass membrane protein</topology>
    </subcellularLocation>
</comment>
<dbReference type="Proteomes" id="UP000193685">
    <property type="component" value="Unassembled WGS sequence"/>
</dbReference>
<dbReference type="GO" id="GO:0015109">
    <property type="term" value="F:chromate transmembrane transporter activity"/>
    <property type="evidence" value="ECO:0007669"/>
    <property type="project" value="InterPro"/>
</dbReference>
<feature type="compositionally biased region" description="Polar residues" evidence="7">
    <location>
        <begin position="239"/>
        <end position="262"/>
    </location>
</feature>
<keyword evidence="3" id="KW-1003">Cell membrane</keyword>
<dbReference type="InterPro" id="IPR003370">
    <property type="entry name" value="Chromate_transpt"/>
</dbReference>
<evidence type="ECO:0000256" key="5">
    <source>
        <dbReference type="ARBA" id="ARBA00022989"/>
    </source>
</evidence>
<evidence type="ECO:0000313" key="9">
    <source>
        <dbReference type="EMBL" id="ORY78580.1"/>
    </source>
</evidence>
<evidence type="ECO:0000256" key="4">
    <source>
        <dbReference type="ARBA" id="ARBA00022692"/>
    </source>
</evidence>
<feature type="transmembrane region" description="Helical" evidence="8">
    <location>
        <begin position="379"/>
        <end position="400"/>
    </location>
</feature>
<dbReference type="GO" id="GO:0005886">
    <property type="term" value="C:plasma membrane"/>
    <property type="evidence" value="ECO:0007669"/>
    <property type="project" value="UniProtKB-SubCell"/>
</dbReference>
<feature type="region of interest" description="Disordered" evidence="7">
    <location>
        <begin position="217"/>
        <end position="262"/>
    </location>
</feature>
<name>A0A1Y2F3U9_PROLT</name>
<dbReference type="PANTHER" id="PTHR33567">
    <property type="entry name" value="CHROMATE ION TRANSPORTER (EUROFUNG)"/>
    <property type="match status" value="1"/>
</dbReference>
<gene>
    <name evidence="9" type="ORF">BCR37DRAFT_350414</name>
</gene>
<evidence type="ECO:0000256" key="6">
    <source>
        <dbReference type="ARBA" id="ARBA00023136"/>
    </source>
</evidence>
<feature type="transmembrane region" description="Helical" evidence="8">
    <location>
        <begin position="310"/>
        <end position="332"/>
    </location>
</feature>
<feature type="transmembrane region" description="Helical" evidence="8">
    <location>
        <begin position="78"/>
        <end position="102"/>
    </location>
</feature>
<keyword evidence="10" id="KW-1185">Reference proteome</keyword>
<comment type="caution">
    <text evidence="9">The sequence shown here is derived from an EMBL/GenBank/DDBJ whole genome shotgun (WGS) entry which is preliminary data.</text>
</comment>
<dbReference type="OrthoDB" id="2160638at2759"/>
<dbReference type="EMBL" id="MCFI01000017">
    <property type="protein sequence ID" value="ORY78580.1"/>
    <property type="molecule type" value="Genomic_DNA"/>
</dbReference>
<dbReference type="STRING" id="56484.A0A1Y2F3U9"/>
<dbReference type="InterPro" id="IPR014047">
    <property type="entry name" value="Chr_Tranpt_l_chain"/>
</dbReference>
<feature type="transmembrane region" description="Helical" evidence="8">
    <location>
        <begin position="451"/>
        <end position="469"/>
    </location>
</feature>
<feature type="transmembrane region" description="Helical" evidence="8">
    <location>
        <begin position="145"/>
        <end position="161"/>
    </location>
</feature>
<keyword evidence="6 8" id="KW-0472">Membrane</keyword>
<evidence type="ECO:0000313" key="10">
    <source>
        <dbReference type="Proteomes" id="UP000193685"/>
    </source>
</evidence>
<evidence type="ECO:0000256" key="2">
    <source>
        <dbReference type="ARBA" id="ARBA00005262"/>
    </source>
</evidence>
<sequence length="507" mass="54339">MAPSFLQHVPEILRHCGLLGFTSFGGPSVHFLILHKKFVQELAWIDEATYQELFALGSASPGPASTTMVFSIASLRGGLFCGFVAFFLWSLPAAMAMLGLALGIRQINDILPEWVYHLLSGLNAAVVGLIAQAGYALAKKAATDTTTVIVLSLSAAIATLYSSQWLYPVLVVSGGLVSFISDNAKAWSEPMRMRFGKTRQQAGLQVEQPEIELESLQTPSTAQLRRRTARDVPDVALPSSKSLPPTTTAAVSQAESPLTEATNQPQSHMYLNSLRTGYITLAVFALILILTLSITSAVKNPARAILLFRNMLLGGTIIFGGGPVVIPLLSTYVVDPGWVSVRDFLIGLSIIQAFPGPNFNFAVYLGALTLNKNPVGGAFLAWLGIFLPGLLLRVGILPFWSVLRRYQATRQILRGVTAAAVGLIFAAIYRFCRTTIITPPPATGEVNGSQNILTLPWFTVVAGLTFVLLEKLRCPPALAVLLGAVAGVAEYGVAKGSPMIQSFGRVE</sequence>
<dbReference type="AlphaFoldDB" id="A0A1Y2F3U9"/>
<dbReference type="RefSeq" id="XP_040723461.1">
    <property type="nucleotide sequence ID" value="XM_040868002.1"/>
</dbReference>
<reference evidence="9 10" key="1">
    <citation type="submission" date="2016-07" db="EMBL/GenBank/DDBJ databases">
        <title>Pervasive Adenine N6-methylation of Active Genes in Fungi.</title>
        <authorList>
            <consortium name="DOE Joint Genome Institute"/>
            <person name="Mondo S.J."/>
            <person name="Dannebaum R.O."/>
            <person name="Kuo R.C."/>
            <person name="Labutti K."/>
            <person name="Haridas S."/>
            <person name="Kuo A."/>
            <person name="Salamov A."/>
            <person name="Ahrendt S.R."/>
            <person name="Lipzen A."/>
            <person name="Sullivan W."/>
            <person name="Andreopoulos W.B."/>
            <person name="Clum A."/>
            <person name="Lindquist E."/>
            <person name="Daum C."/>
            <person name="Ramamoorthy G.K."/>
            <person name="Gryganskyi A."/>
            <person name="Culley D."/>
            <person name="Magnuson J.K."/>
            <person name="James T.Y."/>
            <person name="O'Malley M.A."/>
            <person name="Stajich J.E."/>
            <person name="Spatafora J.W."/>
            <person name="Visel A."/>
            <person name="Grigoriev I.V."/>
        </authorList>
    </citation>
    <scope>NUCLEOTIDE SEQUENCE [LARGE SCALE GENOMIC DNA]</scope>
    <source>
        <strain evidence="9 10">12-1054</strain>
    </source>
</reference>
<evidence type="ECO:0000256" key="3">
    <source>
        <dbReference type="ARBA" id="ARBA00022475"/>
    </source>
</evidence>
<feature type="transmembrane region" description="Helical" evidence="8">
    <location>
        <begin position="412"/>
        <end position="431"/>
    </location>
</feature>
<proteinExistence type="inferred from homology"/>
<evidence type="ECO:0000256" key="7">
    <source>
        <dbReference type="SAM" id="MobiDB-lite"/>
    </source>
</evidence>
<protein>
    <submittedName>
        <fullName evidence="9">Chromate transporter-domain-containing protein</fullName>
    </submittedName>
</protein>
<dbReference type="PIRSF" id="PIRSF004810">
    <property type="entry name" value="ChrA"/>
    <property type="match status" value="1"/>
</dbReference>
<evidence type="ECO:0000256" key="8">
    <source>
        <dbReference type="SAM" id="Phobius"/>
    </source>
</evidence>
<organism evidence="9 10">
    <name type="scientific">Protomyces lactucae-debilis</name>
    <dbReference type="NCBI Taxonomy" id="2754530"/>
    <lineage>
        <taxon>Eukaryota</taxon>
        <taxon>Fungi</taxon>
        <taxon>Dikarya</taxon>
        <taxon>Ascomycota</taxon>
        <taxon>Taphrinomycotina</taxon>
        <taxon>Taphrinomycetes</taxon>
        <taxon>Taphrinales</taxon>
        <taxon>Protomycetaceae</taxon>
        <taxon>Protomyces</taxon>
    </lineage>
</organism>
<comment type="similarity">
    <text evidence="2">Belongs to the chromate ion transporter (CHR) (TC 2.A.51) family.</text>
</comment>